<evidence type="ECO:0000313" key="3">
    <source>
        <dbReference type="Proteomes" id="UP001059617"/>
    </source>
</evidence>
<dbReference type="CDD" id="cd11033">
    <property type="entry name" value="CYP142-like"/>
    <property type="match status" value="1"/>
</dbReference>
<evidence type="ECO:0000256" key="1">
    <source>
        <dbReference type="ARBA" id="ARBA00010617"/>
    </source>
</evidence>
<dbReference type="InterPro" id="IPR001128">
    <property type="entry name" value="Cyt_P450"/>
</dbReference>
<comment type="similarity">
    <text evidence="1">Belongs to the cytochrome P450 family.</text>
</comment>
<proteinExistence type="inferred from homology"/>
<reference evidence="2" key="2">
    <citation type="submission" date="2022-09" db="EMBL/GenBank/DDBJ databases">
        <title>Biosynthetic gene clusters of Dactylosporangioum fulvum.</title>
        <authorList>
            <person name="Caradec T."/>
        </authorList>
    </citation>
    <scope>NUCLEOTIDE SEQUENCE</scope>
    <source>
        <strain evidence="2">NRRL B-16292</strain>
    </source>
</reference>
<dbReference type="SUPFAM" id="SSF48264">
    <property type="entry name" value="Cytochrome P450"/>
    <property type="match status" value="1"/>
</dbReference>
<dbReference type="PANTHER" id="PTHR46696">
    <property type="entry name" value="P450, PUTATIVE (EUROFUNG)-RELATED"/>
    <property type="match status" value="1"/>
</dbReference>
<evidence type="ECO:0000313" key="2">
    <source>
        <dbReference type="EMBL" id="UWP85386.1"/>
    </source>
</evidence>
<sequence>MSHPRTPVDVDLLDPDVYAVENQPRLWRRLQDDCPVGWHEPKPGVPGFWVLSRYADIMEVFKDPATFSSARGNILGTLLAGGDPAGGQMLAVTDPPRHRDLRRILQGGFSARSMRRIADSVRVVARRLVAEAVERGGCDFVADVAARIPLEAICELLAVPVEDRPRMLELTSTALDADSTPLAAARAQSDIMNYYAKLVPERRANPQDDAVSMLAVGVIDGRPLTEVEVYLNCYNLIIGGDETTRFSAAGGLLALIQHPDQWRVLKERPDVIDSAVEEVVRWTSPALHIARVATVDTTIRGARISAGEIVSLWIGAANRDVEVFEDPYTFNLARTPNRHMAYGFGPHFCLGGALARIEMQILFEEIRNQAGSVSLAGDVEYSRSNFLAGVSRLPVTFTRDRAEVVPTAGHG</sequence>
<dbReference type="PRINTS" id="PR00359">
    <property type="entry name" value="BP450"/>
</dbReference>
<dbReference type="EMBL" id="CP073720">
    <property type="protein sequence ID" value="UWP85386.1"/>
    <property type="molecule type" value="Genomic_DNA"/>
</dbReference>
<keyword evidence="3" id="KW-1185">Reference proteome</keyword>
<gene>
    <name evidence="2" type="ORF">Dfulv_14580</name>
</gene>
<dbReference type="RefSeq" id="WP_259863495.1">
    <property type="nucleotide sequence ID" value="NZ_BAAAST010000020.1"/>
</dbReference>
<dbReference type="Pfam" id="PF00067">
    <property type="entry name" value="p450"/>
    <property type="match status" value="1"/>
</dbReference>
<dbReference type="PANTHER" id="PTHR46696:SF4">
    <property type="entry name" value="BIOTIN BIOSYNTHESIS CYTOCHROME P450"/>
    <property type="match status" value="1"/>
</dbReference>
<dbReference type="InterPro" id="IPR036396">
    <property type="entry name" value="Cyt_P450_sf"/>
</dbReference>
<name>A0ABY5W7U3_9ACTN</name>
<dbReference type="InterPro" id="IPR002397">
    <property type="entry name" value="Cyt_P450_B"/>
</dbReference>
<organism evidence="2 3">
    <name type="scientific">Dactylosporangium fulvum</name>
    <dbReference type="NCBI Taxonomy" id="53359"/>
    <lineage>
        <taxon>Bacteria</taxon>
        <taxon>Bacillati</taxon>
        <taxon>Actinomycetota</taxon>
        <taxon>Actinomycetes</taxon>
        <taxon>Micromonosporales</taxon>
        <taxon>Micromonosporaceae</taxon>
        <taxon>Dactylosporangium</taxon>
    </lineage>
</organism>
<reference evidence="2" key="1">
    <citation type="submission" date="2021-04" db="EMBL/GenBank/DDBJ databases">
        <authorList>
            <person name="Hartkoorn R.C."/>
            <person name="Beaudoing E."/>
            <person name="Hot D."/>
        </authorList>
    </citation>
    <scope>NUCLEOTIDE SEQUENCE</scope>
    <source>
        <strain evidence="2">NRRL B-16292</strain>
    </source>
</reference>
<accession>A0ABY5W7U3</accession>
<protein>
    <submittedName>
        <fullName evidence="2">Cytochrome P450</fullName>
    </submittedName>
</protein>
<dbReference type="Gene3D" id="1.10.630.10">
    <property type="entry name" value="Cytochrome P450"/>
    <property type="match status" value="1"/>
</dbReference>
<dbReference type="Proteomes" id="UP001059617">
    <property type="component" value="Chromosome"/>
</dbReference>